<dbReference type="RefSeq" id="WP_132830758.1">
    <property type="nucleotide sequence ID" value="NZ_SMFP01000012.1"/>
</dbReference>
<dbReference type="InterPro" id="IPR018376">
    <property type="entry name" value="Enoyl-CoA_hyd/isom_CS"/>
</dbReference>
<proteinExistence type="inferred from homology"/>
<dbReference type="Pfam" id="PF00378">
    <property type="entry name" value="ECH_1"/>
    <property type="match status" value="1"/>
</dbReference>
<comment type="caution">
    <text evidence="5">The sequence shown here is derived from an EMBL/GenBank/DDBJ whole genome shotgun (WGS) entry which is preliminary data.</text>
</comment>
<accession>A0A4R5ELU0</accession>
<evidence type="ECO:0000313" key="6">
    <source>
        <dbReference type="Proteomes" id="UP000294662"/>
    </source>
</evidence>
<dbReference type="PROSITE" id="PS00166">
    <property type="entry name" value="ENOYL_COA_HYDRATASE"/>
    <property type="match status" value="1"/>
</dbReference>
<gene>
    <name evidence="5" type="ORF">E1B25_17065</name>
</gene>
<organism evidence="5 6">
    <name type="scientific">Antarcticimicrobium sediminis</name>
    <dbReference type="NCBI Taxonomy" id="2546227"/>
    <lineage>
        <taxon>Bacteria</taxon>
        <taxon>Pseudomonadati</taxon>
        <taxon>Pseudomonadota</taxon>
        <taxon>Alphaproteobacteria</taxon>
        <taxon>Rhodobacterales</taxon>
        <taxon>Paracoccaceae</taxon>
        <taxon>Antarcticimicrobium</taxon>
    </lineage>
</organism>
<dbReference type="CDD" id="cd06558">
    <property type="entry name" value="crotonase-like"/>
    <property type="match status" value="1"/>
</dbReference>
<keyword evidence="3" id="KW-0456">Lyase</keyword>
<dbReference type="EMBL" id="SMFP01000012">
    <property type="protein sequence ID" value="TDE35661.1"/>
    <property type="molecule type" value="Genomic_DNA"/>
</dbReference>
<dbReference type="GO" id="GO:0006635">
    <property type="term" value="P:fatty acid beta-oxidation"/>
    <property type="evidence" value="ECO:0007669"/>
    <property type="project" value="TreeGrafter"/>
</dbReference>
<dbReference type="SUPFAM" id="SSF52096">
    <property type="entry name" value="ClpP/crotonase"/>
    <property type="match status" value="1"/>
</dbReference>
<dbReference type="Gene3D" id="3.90.226.10">
    <property type="entry name" value="2-enoyl-CoA Hydratase, Chain A, domain 1"/>
    <property type="match status" value="1"/>
</dbReference>
<dbReference type="FunFam" id="3.90.226.10:FF:000009">
    <property type="entry name" value="Carnitinyl-CoA dehydratase"/>
    <property type="match status" value="1"/>
</dbReference>
<dbReference type="InterPro" id="IPR014748">
    <property type="entry name" value="Enoyl-CoA_hydra_C"/>
</dbReference>
<evidence type="ECO:0000256" key="3">
    <source>
        <dbReference type="ARBA" id="ARBA00023239"/>
    </source>
</evidence>
<evidence type="ECO:0000256" key="1">
    <source>
        <dbReference type="ARBA" id="ARBA00005254"/>
    </source>
</evidence>
<keyword evidence="6" id="KW-1185">Reference proteome</keyword>
<dbReference type="InterPro" id="IPR001753">
    <property type="entry name" value="Enoyl-CoA_hydra/iso"/>
</dbReference>
<dbReference type="AlphaFoldDB" id="A0A4R5ELU0"/>
<dbReference type="Proteomes" id="UP000294662">
    <property type="component" value="Unassembled WGS sequence"/>
</dbReference>
<dbReference type="PANTHER" id="PTHR11941:SF169">
    <property type="entry name" value="(7AS)-7A-METHYL-1,5-DIOXO-2,3,5,6,7,7A-HEXAHYDRO-1H-INDENE-CARBOXYL-COA HYDROLASE"/>
    <property type="match status" value="1"/>
</dbReference>
<dbReference type="InterPro" id="IPR029045">
    <property type="entry name" value="ClpP/crotonase-like_dom_sf"/>
</dbReference>
<keyword evidence="2" id="KW-0443">Lipid metabolism</keyword>
<evidence type="ECO:0000256" key="4">
    <source>
        <dbReference type="RuleBase" id="RU003707"/>
    </source>
</evidence>
<dbReference type="PANTHER" id="PTHR11941">
    <property type="entry name" value="ENOYL-COA HYDRATASE-RELATED"/>
    <property type="match status" value="1"/>
</dbReference>
<evidence type="ECO:0000256" key="2">
    <source>
        <dbReference type="ARBA" id="ARBA00023098"/>
    </source>
</evidence>
<evidence type="ECO:0000313" key="5">
    <source>
        <dbReference type="EMBL" id="TDE35661.1"/>
    </source>
</evidence>
<dbReference type="OrthoDB" id="5730382at2"/>
<name>A0A4R5ELU0_9RHOB</name>
<reference evidence="5 6" key="1">
    <citation type="submission" date="2019-03" db="EMBL/GenBank/DDBJ databases">
        <authorList>
            <person name="Zhang S."/>
        </authorList>
    </citation>
    <scope>NUCLEOTIDE SEQUENCE [LARGE SCALE GENOMIC DNA]</scope>
    <source>
        <strain evidence="5 6">S4J41</strain>
    </source>
</reference>
<sequence>MSNLTFEVADHVALLTINRPEARNAATLALSEAMVEAIDRIDADPGIRAIVLTGAGGHFCAGMDLKGFLRGELPKIPGRGFAGMTEAPPKTPIIAAVEGYALGGGFELALACDMIVAADTARFGLPEVKRGLVARAGGLLRLPRQMPQRIAMELLMTGRMLPPDEALRLGLINRVVPEGGALEAARALAAEIAANGPLAVAAVKEVVMRQQDWPAAEGFTRQAEFTDPIFASDDAKEGALAFAEKRAPHWTGR</sequence>
<dbReference type="Gene3D" id="1.10.12.10">
    <property type="entry name" value="Lyase 2-enoyl-coa Hydratase, Chain A, domain 2"/>
    <property type="match status" value="1"/>
</dbReference>
<dbReference type="NCBIfam" id="NF006100">
    <property type="entry name" value="PRK08252.1"/>
    <property type="match status" value="1"/>
</dbReference>
<comment type="similarity">
    <text evidence="1 4">Belongs to the enoyl-CoA hydratase/isomerase family.</text>
</comment>
<dbReference type="GO" id="GO:0016829">
    <property type="term" value="F:lyase activity"/>
    <property type="evidence" value="ECO:0007669"/>
    <property type="project" value="UniProtKB-KW"/>
</dbReference>
<protein>
    <submittedName>
        <fullName evidence="5">Crotonase/enoyl-CoA hydratase family protein</fullName>
    </submittedName>
</protein>